<keyword evidence="2" id="KW-0489">Methyltransferase</keyword>
<comment type="caution">
    <text evidence="6">The sequence shown here is derived from an EMBL/GenBank/DDBJ whole genome shotgun (WGS) entry which is preliminary data.</text>
</comment>
<dbReference type="PANTHER" id="PTHR44307">
    <property type="entry name" value="PHOSPHOETHANOLAMINE METHYLTRANSFERASE"/>
    <property type="match status" value="1"/>
</dbReference>
<dbReference type="EMBL" id="JAUSUO010000009">
    <property type="protein sequence ID" value="MDQ0344415.1"/>
    <property type="molecule type" value="Genomic_DNA"/>
</dbReference>
<dbReference type="Pfam" id="PF08241">
    <property type="entry name" value="Methyltransf_11"/>
    <property type="match status" value="1"/>
</dbReference>
<comment type="pathway">
    <text evidence="4">Phospholipid metabolism.</text>
</comment>
<proteinExistence type="predicted"/>
<dbReference type="Gene3D" id="3.40.50.150">
    <property type="entry name" value="Vaccinia Virus protein VP39"/>
    <property type="match status" value="1"/>
</dbReference>
<name>A0ABU0D7S1_9BACI</name>
<evidence type="ECO:0000256" key="2">
    <source>
        <dbReference type="ARBA" id="ARBA00022603"/>
    </source>
</evidence>
<evidence type="ECO:0000313" key="6">
    <source>
        <dbReference type="EMBL" id="MDQ0344415.1"/>
    </source>
</evidence>
<comment type="pathway">
    <text evidence="1">Lipid metabolism.</text>
</comment>
<dbReference type="InterPro" id="IPR029063">
    <property type="entry name" value="SAM-dependent_MTases_sf"/>
</dbReference>
<evidence type="ECO:0000259" key="5">
    <source>
        <dbReference type="Pfam" id="PF08241"/>
    </source>
</evidence>
<sequence>MVQIKQSIYLEFLSKFGVASAHPGGMDLTKEILLAENINRTSSILDVGCGTGQTTAYLADYYGANVTGMDINPIMVEKARNRIMLEKLSAEIIQGSIEQAPFENEEFDFIFSESVLAFVNATNALNEIYRLLKNGGRFIANELTLNQPFPDKEMEEIKQFYGFDSFYTEEDWVLLLEKNGFKNIQIYKPQYSLLQNNAVPEFHYSENIDPQLFMVMMEHFNIMYKYEGIMDYRIFTCTKE</sequence>
<gene>
    <name evidence="6" type="ORF">J2S14_003258</name>
</gene>
<reference evidence="6 7" key="1">
    <citation type="submission" date="2023-07" db="EMBL/GenBank/DDBJ databases">
        <title>Genomic Encyclopedia of Type Strains, Phase IV (KMG-IV): sequencing the most valuable type-strain genomes for metagenomic binning, comparative biology and taxonomic classification.</title>
        <authorList>
            <person name="Goeker M."/>
        </authorList>
    </citation>
    <scope>NUCLEOTIDE SEQUENCE [LARGE SCALE GENOMIC DNA]</scope>
    <source>
        <strain evidence="6 7">DSM 27848</strain>
    </source>
</reference>
<organism evidence="6 7">
    <name type="scientific">Lederbergia wuyishanensis</name>
    <dbReference type="NCBI Taxonomy" id="1347903"/>
    <lineage>
        <taxon>Bacteria</taxon>
        <taxon>Bacillati</taxon>
        <taxon>Bacillota</taxon>
        <taxon>Bacilli</taxon>
        <taxon>Bacillales</taxon>
        <taxon>Bacillaceae</taxon>
        <taxon>Lederbergia</taxon>
    </lineage>
</organism>
<evidence type="ECO:0000256" key="4">
    <source>
        <dbReference type="ARBA" id="ARBA00025707"/>
    </source>
</evidence>
<accession>A0ABU0D7S1</accession>
<dbReference type="SUPFAM" id="SSF53335">
    <property type="entry name" value="S-adenosyl-L-methionine-dependent methyltransferases"/>
    <property type="match status" value="1"/>
</dbReference>
<dbReference type="CDD" id="cd02440">
    <property type="entry name" value="AdoMet_MTases"/>
    <property type="match status" value="1"/>
</dbReference>
<evidence type="ECO:0000256" key="3">
    <source>
        <dbReference type="ARBA" id="ARBA00022679"/>
    </source>
</evidence>
<dbReference type="PANTHER" id="PTHR44307:SF2">
    <property type="entry name" value="PHOSPHOETHANOLAMINE METHYLTRANSFERASE ISOFORM X1"/>
    <property type="match status" value="1"/>
</dbReference>
<keyword evidence="3" id="KW-0808">Transferase</keyword>
<evidence type="ECO:0000256" key="1">
    <source>
        <dbReference type="ARBA" id="ARBA00005189"/>
    </source>
</evidence>
<dbReference type="Proteomes" id="UP001232343">
    <property type="component" value="Unassembled WGS sequence"/>
</dbReference>
<protein>
    <submittedName>
        <fullName evidence="6">Ubiquinone/menaquinone biosynthesis C-methylase UbiE</fullName>
    </submittedName>
</protein>
<keyword evidence="7" id="KW-1185">Reference proteome</keyword>
<evidence type="ECO:0000313" key="7">
    <source>
        <dbReference type="Proteomes" id="UP001232343"/>
    </source>
</evidence>
<dbReference type="RefSeq" id="WP_244682677.1">
    <property type="nucleotide sequence ID" value="NZ_JALIRM010000012.1"/>
</dbReference>
<feature type="domain" description="Methyltransferase type 11" evidence="5">
    <location>
        <begin position="45"/>
        <end position="139"/>
    </location>
</feature>
<keyword evidence="6" id="KW-0830">Ubiquinone</keyword>
<dbReference type="InterPro" id="IPR013216">
    <property type="entry name" value="Methyltransf_11"/>
</dbReference>